<dbReference type="InterPro" id="IPR014756">
    <property type="entry name" value="Ig_E-set"/>
</dbReference>
<evidence type="ECO:0000313" key="4">
    <source>
        <dbReference type="EMBL" id="SEU13338.1"/>
    </source>
</evidence>
<dbReference type="Pfam" id="PF01833">
    <property type="entry name" value="TIG"/>
    <property type="match status" value="1"/>
</dbReference>
<dbReference type="PROSITE" id="PS50853">
    <property type="entry name" value="FN3"/>
    <property type="match status" value="1"/>
</dbReference>
<dbReference type="InterPro" id="IPR002909">
    <property type="entry name" value="IPT_dom"/>
</dbReference>
<organism evidence="4 5">
    <name type="scientific">Stigmatella erecta</name>
    <dbReference type="NCBI Taxonomy" id="83460"/>
    <lineage>
        <taxon>Bacteria</taxon>
        <taxon>Pseudomonadati</taxon>
        <taxon>Myxococcota</taxon>
        <taxon>Myxococcia</taxon>
        <taxon>Myxococcales</taxon>
        <taxon>Cystobacterineae</taxon>
        <taxon>Archangiaceae</taxon>
        <taxon>Stigmatella</taxon>
    </lineage>
</organism>
<dbReference type="SUPFAM" id="SSF49265">
    <property type="entry name" value="Fibronectin type III"/>
    <property type="match status" value="1"/>
</dbReference>
<gene>
    <name evidence="4" type="ORF">SAMN05443639_10839</name>
</gene>
<dbReference type="PANTHER" id="PTHR16897:SF2">
    <property type="entry name" value="OS03G0226600 PROTEIN"/>
    <property type="match status" value="1"/>
</dbReference>
<dbReference type="PROSITE" id="PS51257">
    <property type="entry name" value="PROKAR_LIPOPROTEIN"/>
    <property type="match status" value="1"/>
</dbReference>
<dbReference type="Gene3D" id="2.60.120.200">
    <property type="match status" value="4"/>
</dbReference>
<keyword evidence="5" id="KW-1185">Reference proteome</keyword>
<evidence type="ECO:0000256" key="2">
    <source>
        <dbReference type="SAM" id="SignalP"/>
    </source>
</evidence>
<dbReference type="GO" id="GO:0030246">
    <property type="term" value="F:carbohydrate binding"/>
    <property type="evidence" value="ECO:0007669"/>
    <property type="project" value="UniProtKB-KW"/>
</dbReference>
<dbReference type="AlphaFoldDB" id="A0A1I0JS02"/>
<dbReference type="SUPFAM" id="SSF49899">
    <property type="entry name" value="Concanavalin A-like lectins/glucanases"/>
    <property type="match status" value="4"/>
</dbReference>
<dbReference type="Proteomes" id="UP000199181">
    <property type="component" value="Unassembled WGS sequence"/>
</dbReference>
<name>A0A1I0JS02_9BACT</name>
<dbReference type="EMBL" id="FOIJ01000008">
    <property type="protein sequence ID" value="SEU13338.1"/>
    <property type="molecule type" value="Genomic_DNA"/>
</dbReference>
<evidence type="ECO:0000313" key="5">
    <source>
        <dbReference type="Proteomes" id="UP000199181"/>
    </source>
</evidence>
<dbReference type="InterPro" id="IPR013783">
    <property type="entry name" value="Ig-like_fold"/>
</dbReference>
<feature type="domain" description="Fibronectin type-III" evidence="3">
    <location>
        <begin position="239"/>
        <end position="344"/>
    </location>
</feature>
<accession>A0A1I0JS02</accession>
<sequence length="1189" mass="123280">MNQLMTRRWVHLSAALLLLGGCGTEPARSTSGTSEARGTEGRSAALSEVPPPALGSIHPTLAREGTRITLTGTGFGPGSVGQIGQVPCTETAFSFSTTLTCTVPSVTDGTYAVSVINPDGQTSLLADALTFDGTPPVGGGTLQPDAFVKSLTSSPVLRWSAFSDAESGLGHYEYALGTIQGGTDILAWTPFTPGTGPSTVITGLTLSEGTAYFPSIRAYDRAGNVSTLQGSAWTVDTQGPSAPTGLTDGSFSLQLSLSPTASWSASSDSGSGVAFYEMAIGASPGGTDALPWTPVGNVTSAFRSDLKLTVGTTYFTSVRAIDRLGNVGAFASGDGWMTMLVSPSTLVFLPMDNTSSVAGDNSSADFVNFANAGASFRPVLAPAISTVSPKYGAGSGCFKNGYLQTPSSGANIIGYSDFTIEFWVKYSGSLETAFSTVVSGSGWDISLGNTYYNNAADFSYGHQSARWWGGAVGWGVLPKGVWTHLSISRSGTSLYTHLNGVLKETAVIPAGTRLEGEDIVSSLTVGNFAPAYLDDLLITVGAARHSTANFTPTQVTGLPSIYLPMDAPGEGENVSADFRNTVPAGATLSPSGSPVLSSAGCGGCGDFRSGSLATALSPANVLGTRDFTIEFWVNHSSLGVGGSPVLVGGNASGAFWDISLGNTHYNGEANFAFYTTQVSGYRHWGGDIGWGVLPLNTWTHLSLTRLGTTLITHKNGVMVEKKTILATDKMEGPNSTSAFTIGGYPAYLDDLMITVGKARHTAASFPVERAANAPRIVETQPYVFLPLDGANNSAVFPNLAASGVTFSAVSAPVITTSPSRFGGASGKFHGGSLTTATTAANVLGTRDFTIEFWVNFATYGGGGTPVVSGNGWDISLGNSYYNNSADFAYGNQPTRWWGGSIGWGVLPLNSWVHLALSRSQNRLYTHKNGVLVSALEIPADAHMEGGAATSALAIGESAAYLDDVMITVGSAKYSTANFPVAQLAKPFMYLPMDGAHLSAAFPNYGTGPAVSNVASPTLTTATAVHGGASANLTAGSLTTATSSAYRLGTQDFTIEFWVNNSVLGAAGSPVITGNGWDISLGNSRYNTEANFASYATQVSGYRHWGGDIGWGTLPLNTWVHLSLSRSGTRLYTHKNGVLVSAVTIPANTVMEGPNTTSAIAIGAHPAYVDDLLVTIGKVRHTTANFTVYP</sequence>
<evidence type="ECO:0000256" key="1">
    <source>
        <dbReference type="SAM" id="MobiDB-lite"/>
    </source>
</evidence>
<keyword evidence="4" id="KW-0430">Lectin</keyword>
<dbReference type="InterPro" id="IPR003961">
    <property type="entry name" value="FN3_dom"/>
</dbReference>
<dbReference type="SUPFAM" id="SSF81296">
    <property type="entry name" value="E set domains"/>
    <property type="match status" value="1"/>
</dbReference>
<dbReference type="InterPro" id="IPR036116">
    <property type="entry name" value="FN3_sf"/>
</dbReference>
<dbReference type="InterPro" id="IPR013320">
    <property type="entry name" value="ConA-like_dom_sf"/>
</dbReference>
<reference evidence="5" key="1">
    <citation type="submission" date="2016-10" db="EMBL/GenBank/DDBJ databases">
        <authorList>
            <person name="Varghese N."/>
            <person name="Submissions S."/>
        </authorList>
    </citation>
    <scope>NUCLEOTIDE SEQUENCE [LARGE SCALE GENOMIC DNA]</scope>
    <source>
        <strain evidence="5">DSM 16858</strain>
    </source>
</reference>
<feature type="chain" id="PRO_5011452293" evidence="2">
    <location>
        <begin position="28"/>
        <end position="1189"/>
    </location>
</feature>
<proteinExistence type="predicted"/>
<keyword evidence="2" id="KW-0732">Signal</keyword>
<dbReference type="PANTHER" id="PTHR16897">
    <property type="entry name" value="OS10G0105400 PROTEIN"/>
    <property type="match status" value="1"/>
</dbReference>
<evidence type="ECO:0000259" key="3">
    <source>
        <dbReference type="PROSITE" id="PS50853"/>
    </source>
</evidence>
<dbReference type="Pfam" id="PF13385">
    <property type="entry name" value="Laminin_G_3"/>
    <property type="match status" value="4"/>
</dbReference>
<feature type="compositionally biased region" description="Polar residues" evidence="1">
    <location>
        <begin position="27"/>
        <end position="36"/>
    </location>
</feature>
<protein>
    <submittedName>
        <fullName evidence="4">Concanavalin A-like lectin/glucanases superfamily protein</fullName>
    </submittedName>
</protein>
<dbReference type="Gene3D" id="2.60.40.10">
    <property type="entry name" value="Immunoglobulins"/>
    <property type="match status" value="2"/>
</dbReference>
<feature type="signal peptide" evidence="2">
    <location>
        <begin position="1"/>
        <end position="27"/>
    </location>
</feature>
<feature type="region of interest" description="Disordered" evidence="1">
    <location>
        <begin position="24"/>
        <end position="56"/>
    </location>
</feature>